<evidence type="ECO:0000313" key="2">
    <source>
        <dbReference type="EMBL" id="MDQ7936122.1"/>
    </source>
</evidence>
<proteinExistence type="predicted"/>
<keyword evidence="1" id="KW-0472">Membrane</keyword>
<keyword evidence="3" id="KW-1185">Reference proteome</keyword>
<protein>
    <recommendedName>
        <fullName evidence="4">Integral membrane protein</fullName>
    </recommendedName>
</protein>
<organism evidence="2 3">
    <name type="scientific">Lactiplantibacillus brownii</name>
    <dbReference type="NCBI Taxonomy" id="3069269"/>
    <lineage>
        <taxon>Bacteria</taxon>
        <taxon>Bacillati</taxon>
        <taxon>Bacillota</taxon>
        <taxon>Bacilli</taxon>
        <taxon>Lactobacillales</taxon>
        <taxon>Lactobacillaceae</taxon>
        <taxon>Lactiplantibacillus</taxon>
    </lineage>
</organism>
<feature type="transmembrane region" description="Helical" evidence="1">
    <location>
        <begin position="119"/>
        <end position="139"/>
    </location>
</feature>
<feature type="transmembrane region" description="Helical" evidence="1">
    <location>
        <begin position="304"/>
        <end position="324"/>
    </location>
</feature>
<dbReference type="Proteomes" id="UP001227831">
    <property type="component" value="Unassembled WGS sequence"/>
</dbReference>
<feature type="transmembrane region" description="Helical" evidence="1">
    <location>
        <begin position="420"/>
        <end position="443"/>
    </location>
</feature>
<feature type="transmembrane region" description="Helical" evidence="1">
    <location>
        <begin position="169"/>
        <end position="196"/>
    </location>
</feature>
<feature type="transmembrane region" description="Helical" evidence="1">
    <location>
        <begin position="279"/>
        <end position="298"/>
    </location>
</feature>
<accession>A0ABU1A553</accession>
<reference evidence="2 3" key="1">
    <citation type="journal article" date="2023" name="Int. J. Syst. Evol. Microbiol.">
        <title>Lactiplantibacillus brownii sp. nov., a novel psychrotolerant species isolated from sauerkraut.</title>
        <authorList>
            <person name="Heng Y.C."/>
            <person name="Silvaraju S."/>
            <person name="Lee J.K.Y."/>
            <person name="Kittelmann S."/>
        </authorList>
    </citation>
    <scope>NUCLEOTIDE SEQUENCE [LARGE SCALE GENOMIC DNA]</scope>
    <source>
        <strain evidence="2 3">WILCCON 0030</strain>
    </source>
</reference>
<dbReference type="RefSeq" id="WP_308701968.1">
    <property type="nucleotide sequence ID" value="NZ_JAVCWF010000001.1"/>
</dbReference>
<evidence type="ECO:0000313" key="3">
    <source>
        <dbReference type="Proteomes" id="UP001227831"/>
    </source>
</evidence>
<evidence type="ECO:0008006" key="4">
    <source>
        <dbReference type="Google" id="ProtNLM"/>
    </source>
</evidence>
<evidence type="ECO:0000256" key="1">
    <source>
        <dbReference type="SAM" id="Phobius"/>
    </source>
</evidence>
<sequence>MYRFYPLWKLTTLRTYRINVHRKKLSLNNSFPYLPDNVIAFISILLSSTNLVTSILFLPVMLLIILKYNYFAVAVPIYLRIWTLIQTKKVFENTTGQNATNNSFFNTSREKFLLQILKYIDVQTLTILCILVVSFGVKALMLKNIYSLLGLVFITYLLIVLFSKDDFALVLIPITLNFVLLISLNNLFSEIIWNNILDFKIFMQQNSDLKLNYSELFQIFVLSTIAIDCIVHVIIVLYKQLIKNHLNKIPRIKNKKIKILSESVIQYRNFLNTLSISEYFSNFIPIPSLLVITLAFVAEYPQKQVLFPLFLGVIGCATNARIIFRNPYFFQYFKSKKERQLNTNSFFRIYLEKLALLLYKNQFFIVYGTVLCALASHGNIHLKNIAILILVLLASMILPLSEKSIIIYNYADIKDDYAELTGGITILAFIFGLLTLCFVIIGVSLTNATFKTNTLVLNYLIIFLLFGGLRTYLNNKFQVVI</sequence>
<feature type="transmembrane region" description="Helical" evidence="1">
    <location>
        <begin position="455"/>
        <end position="473"/>
    </location>
</feature>
<keyword evidence="1" id="KW-1133">Transmembrane helix</keyword>
<keyword evidence="1" id="KW-0812">Transmembrane</keyword>
<feature type="transmembrane region" description="Helical" evidence="1">
    <location>
        <begin position="216"/>
        <end position="238"/>
    </location>
</feature>
<dbReference type="EMBL" id="JAVCWF010000001">
    <property type="protein sequence ID" value="MDQ7936122.1"/>
    <property type="molecule type" value="Genomic_DNA"/>
</dbReference>
<gene>
    <name evidence="2" type="ORF">RA086_00470</name>
</gene>
<name>A0ABU1A553_9LACO</name>
<feature type="transmembrane region" description="Helical" evidence="1">
    <location>
        <begin position="145"/>
        <end position="162"/>
    </location>
</feature>
<feature type="transmembrane region" description="Helical" evidence="1">
    <location>
        <begin position="354"/>
        <end position="376"/>
    </location>
</feature>
<comment type="caution">
    <text evidence="2">The sequence shown here is derived from an EMBL/GenBank/DDBJ whole genome shotgun (WGS) entry which is preliminary data.</text>
</comment>
<feature type="transmembrane region" description="Helical" evidence="1">
    <location>
        <begin position="382"/>
        <end position="400"/>
    </location>
</feature>